<evidence type="ECO:0000313" key="3">
    <source>
        <dbReference type="Proteomes" id="UP000821598"/>
    </source>
</evidence>
<organism evidence="2 3">
    <name type="scientific">Paraburkholderia youngii</name>
    <dbReference type="NCBI Taxonomy" id="2782701"/>
    <lineage>
        <taxon>Bacteria</taxon>
        <taxon>Pseudomonadati</taxon>
        <taxon>Pseudomonadota</taxon>
        <taxon>Betaproteobacteria</taxon>
        <taxon>Burkholderiales</taxon>
        <taxon>Burkholderiaceae</taxon>
        <taxon>Paraburkholderia</taxon>
    </lineage>
</organism>
<name>A0ABX2NTI8_9BURK</name>
<comment type="caution">
    <text evidence="2">The sequence shown here is derived from an EMBL/GenBank/DDBJ whole genome shotgun (WGS) entry which is preliminary data.</text>
</comment>
<feature type="transmembrane region" description="Helical" evidence="1">
    <location>
        <begin position="45"/>
        <end position="65"/>
    </location>
</feature>
<evidence type="ECO:0000256" key="1">
    <source>
        <dbReference type="SAM" id="Phobius"/>
    </source>
</evidence>
<evidence type="ECO:0000313" key="2">
    <source>
        <dbReference type="EMBL" id="NVI07806.1"/>
    </source>
</evidence>
<keyword evidence="1" id="KW-0812">Transmembrane</keyword>
<dbReference type="RefSeq" id="WP_176125446.1">
    <property type="nucleotide sequence ID" value="NZ_JBNDMD010000002.1"/>
</dbReference>
<keyword evidence="1" id="KW-0472">Membrane</keyword>
<dbReference type="EMBL" id="VOMC01000038">
    <property type="protein sequence ID" value="NVI07806.1"/>
    <property type="molecule type" value="Genomic_DNA"/>
</dbReference>
<reference evidence="2 3" key="1">
    <citation type="submission" date="2019-08" db="EMBL/GenBank/DDBJ databases">
        <title>Paraburkholderia simonii sp. nov. and P. youngii sp. nov. Brazilian and Mexican Mimosa-associated rhizobia.</title>
        <authorList>
            <person name="Mavima L."/>
            <person name="Beukes C.W."/>
            <person name="Palmer M."/>
            <person name="De Meyer S.E."/>
            <person name="James E.K."/>
            <person name="Maluk M."/>
            <person name="Avontuur J.R."/>
            <person name="Chan W.Y."/>
            <person name="Venter S.N."/>
            <person name="Steenkamp E.T."/>
        </authorList>
    </citation>
    <scope>NUCLEOTIDE SEQUENCE [LARGE SCALE GENOMIC DNA]</scope>
    <source>
        <strain evidence="2 3">JPY454</strain>
    </source>
</reference>
<dbReference type="Proteomes" id="UP000821598">
    <property type="component" value="Unassembled WGS sequence"/>
</dbReference>
<feature type="transmembrane region" description="Helical" evidence="1">
    <location>
        <begin position="21"/>
        <end position="39"/>
    </location>
</feature>
<keyword evidence="3" id="KW-1185">Reference proteome</keyword>
<protein>
    <submittedName>
        <fullName evidence="2">Uncharacterized protein</fullName>
    </submittedName>
</protein>
<gene>
    <name evidence="2" type="ORF">FSB64_29450</name>
</gene>
<accession>A0ABX2NTI8</accession>
<keyword evidence="1" id="KW-1133">Transmembrane helix</keyword>
<sequence>MAGINHGVPALGIDAALLQKLLGGAVAIAVLVANCYLLLRLSLRWQITVVWCELALLVVLFLSTFNLSFEFIERKIGYLVLQGAASGGPRDDAGRGVFFRVIMSGLLESNHNELPDLPCHSIPGCFSPLPICSPPFRRDRTFCW</sequence>
<proteinExistence type="predicted"/>